<name>A0AA97H347_9FIRM</name>
<evidence type="ECO:0008006" key="3">
    <source>
        <dbReference type="Google" id="ProtNLM"/>
    </source>
</evidence>
<reference evidence="1" key="2">
    <citation type="submission" date="2024-06" db="EMBL/GenBank/DDBJ databases">
        <title>Caproicibacterium argilliputei sp. nov, a novel caproic acid producing anaerobic bacterium isolated from pit mud.</title>
        <authorList>
            <person name="Xia S."/>
        </authorList>
    </citation>
    <scope>NUCLEOTIDE SEQUENCE</scope>
    <source>
        <strain evidence="1">ZCY20-5</strain>
    </source>
</reference>
<dbReference type="EMBL" id="CP135996">
    <property type="protein sequence ID" value="WOC32822.1"/>
    <property type="molecule type" value="Genomic_DNA"/>
</dbReference>
<dbReference type="Gene3D" id="3.10.450.40">
    <property type="match status" value="1"/>
</dbReference>
<gene>
    <name evidence="1" type="ORF">PXC00_02805</name>
</gene>
<dbReference type="Pfam" id="PF10934">
    <property type="entry name" value="Sheath_initiator"/>
    <property type="match status" value="1"/>
</dbReference>
<evidence type="ECO:0000313" key="2">
    <source>
        <dbReference type="Proteomes" id="UP001300604"/>
    </source>
</evidence>
<organism evidence="1 2">
    <name type="scientific">Caproicibacterium argilliputei</name>
    <dbReference type="NCBI Taxonomy" id="3030016"/>
    <lineage>
        <taxon>Bacteria</taxon>
        <taxon>Bacillati</taxon>
        <taxon>Bacillota</taxon>
        <taxon>Clostridia</taxon>
        <taxon>Eubacteriales</taxon>
        <taxon>Oscillospiraceae</taxon>
        <taxon>Caproicibacterium</taxon>
    </lineage>
</organism>
<dbReference type="RefSeq" id="WP_316935069.1">
    <property type="nucleotide sequence ID" value="NZ_CP135996.1"/>
</dbReference>
<dbReference type="AlphaFoldDB" id="A0AA97H347"/>
<reference evidence="1" key="1">
    <citation type="submission" date="2023-09" db="EMBL/GenBank/DDBJ databases">
        <authorList>
            <person name="Zeng C."/>
        </authorList>
    </citation>
    <scope>NUCLEOTIDE SEQUENCE</scope>
    <source>
        <strain evidence="1">ZCY20-5</strain>
    </source>
</reference>
<proteinExistence type="predicted"/>
<protein>
    <recommendedName>
        <fullName evidence="3">DUF2634 domain-containing protein</fullName>
    </recommendedName>
</protein>
<evidence type="ECO:0000313" key="1">
    <source>
        <dbReference type="EMBL" id="WOC32822.1"/>
    </source>
</evidence>
<sequence>MKGFALDETGDVKIEHGRIQMTGGNELLRQTCQSVLGTNKGEWALNPDEGIDFHALRGKQVDYEAIRGELLEGLRQVDESFLLDSFEHELTADRKLRIRFSATCSSGTVTGDTRY</sequence>
<dbReference type="KEGG" id="carl:PXC00_02805"/>
<accession>A0AA97H347</accession>
<dbReference type="InterPro" id="IPR020288">
    <property type="entry name" value="Sheath_initiator"/>
</dbReference>
<keyword evidence="2" id="KW-1185">Reference proteome</keyword>
<dbReference type="Proteomes" id="UP001300604">
    <property type="component" value="Chromosome"/>
</dbReference>